<evidence type="ECO:0000256" key="3">
    <source>
        <dbReference type="ARBA" id="ARBA00022448"/>
    </source>
</evidence>
<dbReference type="InterPro" id="IPR028250">
    <property type="entry name" value="DsbDN"/>
</dbReference>
<feature type="transmembrane region" description="Helical" evidence="18">
    <location>
        <begin position="213"/>
        <end position="238"/>
    </location>
</feature>
<evidence type="ECO:0000313" key="20">
    <source>
        <dbReference type="EMBL" id="TCK70507.1"/>
    </source>
</evidence>
<feature type="transmembrane region" description="Helical" evidence="18">
    <location>
        <begin position="328"/>
        <end position="351"/>
    </location>
</feature>
<keyword evidence="10 18" id="KW-1133">Transmembrane helix</keyword>
<feature type="transmembrane region" description="Helical" evidence="18">
    <location>
        <begin position="413"/>
        <end position="436"/>
    </location>
</feature>
<evidence type="ECO:0000256" key="6">
    <source>
        <dbReference type="ARBA" id="ARBA00022692"/>
    </source>
</evidence>
<comment type="catalytic activity">
    <reaction evidence="17 18">
        <text>[protein]-dithiol + NADP(+) = [protein]-disulfide + NADPH + H(+)</text>
        <dbReference type="Rhea" id="RHEA:18753"/>
        <dbReference type="Rhea" id="RHEA-COMP:10593"/>
        <dbReference type="Rhea" id="RHEA-COMP:10594"/>
        <dbReference type="ChEBI" id="CHEBI:15378"/>
        <dbReference type="ChEBI" id="CHEBI:29950"/>
        <dbReference type="ChEBI" id="CHEBI:50058"/>
        <dbReference type="ChEBI" id="CHEBI:57783"/>
        <dbReference type="ChEBI" id="CHEBI:58349"/>
        <dbReference type="EC" id="1.8.1.8"/>
    </reaction>
</comment>
<evidence type="ECO:0000256" key="10">
    <source>
        <dbReference type="ARBA" id="ARBA00022989"/>
    </source>
</evidence>
<comment type="caution">
    <text evidence="20">The sequence shown here is derived from an EMBL/GenBank/DDBJ whole genome shotgun (WGS) entry which is preliminary data.</text>
</comment>
<dbReference type="Pfam" id="PF02683">
    <property type="entry name" value="DsbD_TM"/>
    <property type="match status" value="1"/>
</dbReference>
<keyword evidence="14 18" id="KW-1015">Disulfide bond</keyword>
<feature type="signal peptide" evidence="18">
    <location>
        <begin position="1"/>
        <end position="19"/>
    </location>
</feature>
<feature type="chain" id="PRO_5023987612" description="Thiol:disulfide interchange protein DsbD" evidence="18">
    <location>
        <begin position="20"/>
        <end position="574"/>
    </location>
</feature>
<dbReference type="InterPro" id="IPR013766">
    <property type="entry name" value="Thioredoxin_domain"/>
</dbReference>
<keyword evidence="21" id="KW-1185">Reference proteome</keyword>
<keyword evidence="5 18" id="KW-0997">Cell inner membrane</keyword>
<dbReference type="PROSITE" id="PS00194">
    <property type="entry name" value="THIOREDOXIN_1"/>
    <property type="match status" value="1"/>
</dbReference>
<evidence type="ECO:0000256" key="11">
    <source>
        <dbReference type="ARBA" id="ARBA00023002"/>
    </source>
</evidence>
<evidence type="ECO:0000256" key="17">
    <source>
        <dbReference type="ARBA" id="ARBA00047804"/>
    </source>
</evidence>
<dbReference type="InterPro" id="IPR012336">
    <property type="entry name" value="Thioredoxin-like_fold"/>
</dbReference>
<dbReference type="Proteomes" id="UP000295496">
    <property type="component" value="Unassembled WGS sequence"/>
</dbReference>
<keyword evidence="4 18" id="KW-1003">Cell membrane</keyword>
<dbReference type="NCBIfam" id="NF001419">
    <property type="entry name" value="PRK00293.1"/>
    <property type="match status" value="1"/>
</dbReference>
<comment type="caution">
    <text evidence="18">Lacks conserved residue(s) required for the propagation of feature annotation.</text>
</comment>
<name>A0A4R1L0K0_9PAST</name>
<accession>A0A4R1L0K0</accession>
<evidence type="ECO:0000256" key="2">
    <source>
        <dbReference type="ARBA" id="ARBA00007241"/>
    </source>
</evidence>
<dbReference type="PANTHER" id="PTHR32234">
    <property type="entry name" value="THIOL:DISULFIDE INTERCHANGE PROTEIN DSBD"/>
    <property type="match status" value="1"/>
</dbReference>
<feature type="transmembrane region" description="Helical" evidence="18">
    <location>
        <begin position="363"/>
        <end position="381"/>
    </location>
</feature>
<evidence type="ECO:0000259" key="19">
    <source>
        <dbReference type="PROSITE" id="PS51352"/>
    </source>
</evidence>
<evidence type="ECO:0000256" key="4">
    <source>
        <dbReference type="ARBA" id="ARBA00022475"/>
    </source>
</evidence>
<dbReference type="SUPFAM" id="SSF52833">
    <property type="entry name" value="Thioredoxin-like"/>
    <property type="match status" value="1"/>
</dbReference>
<keyword evidence="12 18" id="KW-0520">NAD</keyword>
<sequence length="574" mass="64460" precursor="true">MKKYLTFFILLLISISSQGNLFSNKTSFLPADQAFQFSAQNQNNQLILHWLIADGYYLYKQEITASIKNGKLGELQFPQGEVYQDEFFGETEIFRHELSVILPVLESHELTQLTVTYQGCTKGLCYPPEEKIIDLASFHFDLEKSAVKNTAVSQHISEQNQLADSLFKSQYAVLGFFLLGLGLAFTPCVLPMLPLLSAIVIGQHERPSMWRALGLSFIYVQGMALTYTLLGLIVAAIGLPFQQALQSPPVLVGLSVLFVLLALSMFGVFTLQLPSGLQTKISQISQKQQSGAYFGVFVMGALAGLVASPCTTAPLSGALLYVAQTGDLFIGAITLYLLALGMGVPLILVTLFGNQILPKSGDWLNTIKQLFGFILLLLPVILLERVFVQWALELWAVWLITFTCWIAHKRYWLGVIVALLMFFVIQHFNLLSHYVVNEQSAVQKRANFKPQFMQISTLSELEQTLKNNPKSVAMLDLYADWCVACKEFEKYTFSDATVMQDFEKILLLQIDMTKNSPENQKLMEKLKVLGLPTILFFNQQGQEISGSRVTGFMPADKFHQWLLNLIFNNNEKVF</sequence>
<comment type="function">
    <text evidence="18">Required to facilitate the formation of correct disulfide bonds in some periplasmic proteins and for the assembly of the periplasmic c-type cytochromes. Acts by transferring electrons from cytoplasmic thioredoxin to the periplasm. This transfer involves a cascade of disulfide bond formation and reduction steps.</text>
</comment>
<protein>
    <recommendedName>
        <fullName evidence="18">Thiol:disulfide interchange protein DsbD</fullName>
        <ecNumber evidence="18">1.8.1.8</ecNumber>
    </recommendedName>
    <alternativeName>
        <fullName evidence="18">Protein-disulfide reductase</fullName>
        <shortName evidence="18">Disulfide reductase</shortName>
    </alternativeName>
</protein>
<comment type="catalytic activity">
    <reaction evidence="16 18">
        <text>[protein]-dithiol + NAD(+) = [protein]-disulfide + NADH + H(+)</text>
        <dbReference type="Rhea" id="RHEA:18749"/>
        <dbReference type="Rhea" id="RHEA-COMP:10593"/>
        <dbReference type="Rhea" id="RHEA-COMP:10594"/>
        <dbReference type="ChEBI" id="CHEBI:15378"/>
        <dbReference type="ChEBI" id="CHEBI:29950"/>
        <dbReference type="ChEBI" id="CHEBI:50058"/>
        <dbReference type="ChEBI" id="CHEBI:57540"/>
        <dbReference type="ChEBI" id="CHEBI:57945"/>
        <dbReference type="EC" id="1.8.1.8"/>
    </reaction>
</comment>
<evidence type="ECO:0000256" key="9">
    <source>
        <dbReference type="ARBA" id="ARBA00022982"/>
    </source>
</evidence>
<evidence type="ECO:0000256" key="8">
    <source>
        <dbReference type="ARBA" id="ARBA00022748"/>
    </source>
</evidence>
<keyword evidence="13 18" id="KW-0472">Membrane</keyword>
<dbReference type="Pfam" id="PF13098">
    <property type="entry name" value="Thioredoxin_2"/>
    <property type="match status" value="1"/>
</dbReference>
<evidence type="ECO:0000256" key="14">
    <source>
        <dbReference type="ARBA" id="ARBA00023157"/>
    </source>
</evidence>
<dbReference type="InterPro" id="IPR035671">
    <property type="entry name" value="DsbD_gamma"/>
</dbReference>
<gene>
    <name evidence="18" type="primary">dsbD</name>
    <name evidence="20" type="ORF">EV692_0784</name>
</gene>
<dbReference type="RefSeq" id="WP_132300735.1">
    <property type="nucleotide sequence ID" value="NZ_CP170642.1"/>
</dbReference>
<evidence type="ECO:0000313" key="21">
    <source>
        <dbReference type="Proteomes" id="UP000295496"/>
    </source>
</evidence>
<dbReference type="InterPro" id="IPR022910">
    <property type="entry name" value="Thiol_diS_interchange_DbsD"/>
</dbReference>
<dbReference type="GO" id="GO:0047134">
    <property type="term" value="F:protein-disulfide reductase [NAD(P)H] activity"/>
    <property type="evidence" value="ECO:0007669"/>
    <property type="project" value="UniProtKB-UniRule"/>
</dbReference>
<comment type="similarity">
    <text evidence="2 18">Belongs to the thioredoxin family. DsbD subfamily.</text>
</comment>
<organism evidence="20 21">
    <name type="scientific">Lonepinella koalarum</name>
    <dbReference type="NCBI Taxonomy" id="53417"/>
    <lineage>
        <taxon>Bacteria</taxon>
        <taxon>Pseudomonadati</taxon>
        <taxon>Pseudomonadota</taxon>
        <taxon>Gammaproteobacteria</taxon>
        <taxon>Pasteurellales</taxon>
        <taxon>Pasteurellaceae</taxon>
        <taxon>Lonepinella</taxon>
    </lineage>
</organism>
<dbReference type="PROSITE" id="PS51352">
    <property type="entry name" value="THIOREDOXIN_2"/>
    <property type="match status" value="1"/>
</dbReference>
<proteinExistence type="inferred from homology"/>
<dbReference type="InterPro" id="IPR017937">
    <property type="entry name" value="Thioredoxin_CS"/>
</dbReference>
<evidence type="ECO:0000256" key="13">
    <source>
        <dbReference type="ARBA" id="ARBA00023136"/>
    </source>
</evidence>
<feature type="transmembrane region" description="Helical" evidence="18">
    <location>
        <begin position="171"/>
        <end position="201"/>
    </location>
</feature>
<dbReference type="Gene3D" id="2.60.40.1250">
    <property type="entry name" value="Thiol:disulfide interchange protein DsbD, N-terminal domain"/>
    <property type="match status" value="1"/>
</dbReference>
<dbReference type="AlphaFoldDB" id="A0A4R1L0K0"/>
<evidence type="ECO:0000256" key="18">
    <source>
        <dbReference type="HAMAP-Rule" id="MF_00399"/>
    </source>
</evidence>
<feature type="disulfide bond" description="Redox-active" evidence="18">
    <location>
        <begin position="188"/>
        <end position="310"/>
    </location>
</feature>
<keyword evidence="15 18" id="KW-0676">Redox-active center</keyword>
<dbReference type="HAMAP" id="MF_00399">
    <property type="entry name" value="DbsD"/>
    <property type="match status" value="1"/>
</dbReference>
<keyword evidence="9 18" id="KW-0249">Electron transport</keyword>
<keyword evidence="3 18" id="KW-0813">Transport</keyword>
<evidence type="ECO:0000256" key="15">
    <source>
        <dbReference type="ARBA" id="ARBA00023284"/>
    </source>
</evidence>
<dbReference type="EMBL" id="SMGJ01000002">
    <property type="protein sequence ID" value="TCK70507.1"/>
    <property type="molecule type" value="Genomic_DNA"/>
</dbReference>
<dbReference type="SUPFAM" id="SSF74863">
    <property type="entry name" value="Thiol:disulfide interchange protein DsbD, N-terminal domain (DsbD-alpha)"/>
    <property type="match status" value="1"/>
</dbReference>
<dbReference type="InterPro" id="IPR036929">
    <property type="entry name" value="DsbDN_sf"/>
</dbReference>
<dbReference type="InterPro" id="IPR036249">
    <property type="entry name" value="Thioredoxin-like_sf"/>
</dbReference>
<dbReference type="GO" id="GO:0009055">
    <property type="term" value="F:electron transfer activity"/>
    <property type="evidence" value="ECO:0007669"/>
    <property type="project" value="UniProtKB-UniRule"/>
</dbReference>
<dbReference type="Gene3D" id="3.40.30.10">
    <property type="entry name" value="Glutaredoxin"/>
    <property type="match status" value="1"/>
</dbReference>
<dbReference type="Pfam" id="PF11412">
    <property type="entry name" value="DsbD_N"/>
    <property type="match status" value="1"/>
</dbReference>
<dbReference type="GO" id="GO:0017004">
    <property type="term" value="P:cytochrome complex assembly"/>
    <property type="evidence" value="ECO:0007669"/>
    <property type="project" value="UniProtKB-UniRule"/>
</dbReference>
<comment type="subcellular location">
    <subcellularLocation>
        <location evidence="1 18">Cell inner membrane</location>
        <topology evidence="1 18">Multi-pass membrane protein</topology>
    </subcellularLocation>
</comment>
<keyword evidence="7 18" id="KW-0732">Signal</keyword>
<dbReference type="PANTHER" id="PTHR32234:SF0">
    <property type="entry name" value="THIOL:DISULFIDE INTERCHANGE PROTEIN DSBD"/>
    <property type="match status" value="1"/>
</dbReference>
<keyword evidence="8 18" id="KW-0201">Cytochrome c-type biogenesis</keyword>
<dbReference type="InterPro" id="IPR003834">
    <property type="entry name" value="Cyt_c_assmbl_TM_dom"/>
</dbReference>
<feature type="transmembrane region" description="Helical" evidence="18">
    <location>
        <begin position="250"/>
        <end position="271"/>
    </location>
</feature>
<evidence type="ECO:0000256" key="16">
    <source>
        <dbReference type="ARBA" id="ARBA00047388"/>
    </source>
</evidence>
<feature type="disulfide bond" description="Redox-active" evidence="18">
    <location>
        <begin position="482"/>
        <end position="485"/>
    </location>
</feature>
<dbReference type="GO" id="GO:0005886">
    <property type="term" value="C:plasma membrane"/>
    <property type="evidence" value="ECO:0007669"/>
    <property type="project" value="UniProtKB-SubCell"/>
</dbReference>
<evidence type="ECO:0000256" key="5">
    <source>
        <dbReference type="ARBA" id="ARBA00022519"/>
    </source>
</evidence>
<dbReference type="CDD" id="cd02953">
    <property type="entry name" value="DsbDgamma"/>
    <property type="match status" value="1"/>
</dbReference>
<reference evidence="20 21" key="1">
    <citation type="submission" date="2019-03" db="EMBL/GenBank/DDBJ databases">
        <title>Genomic Encyclopedia of Type Strains, Phase IV (KMG-IV): sequencing the most valuable type-strain genomes for metagenomic binning, comparative biology and taxonomic classification.</title>
        <authorList>
            <person name="Goeker M."/>
        </authorList>
    </citation>
    <scope>NUCLEOTIDE SEQUENCE [LARGE SCALE GENOMIC DNA]</scope>
    <source>
        <strain evidence="20 21">DSM 10053</strain>
    </source>
</reference>
<dbReference type="FunFam" id="3.40.30.10:FF:000116">
    <property type="entry name" value="Thiol:disulfide interchange protein DsbD"/>
    <property type="match status" value="1"/>
</dbReference>
<dbReference type="GO" id="GO:0045454">
    <property type="term" value="P:cell redox homeostasis"/>
    <property type="evidence" value="ECO:0007669"/>
    <property type="project" value="TreeGrafter"/>
</dbReference>
<feature type="domain" description="Thioredoxin" evidence="19">
    <location>
        <begin position="430"/>
        <end position="567"/>
    </location>
</feature>
<feature type="transmembrane region" description="Helical" evidence="18">
    <location>
        <begin position="292"/>
        <end position="322"/>
    </location>
</feature>
<evidence type="ECO:0000256" key="7">
    <source>
        <dbReference type="ARBA" id="ARBA00022729"/>
    </source>
</evidence>
<dbReference type="EC" id="1.8.1.8" evidence="18"/>
<evidence type="ECO:0000256" key="12">
    <source>
        <dbReference type="ARBA" id="ARBA00023027"/>
    </source>
</evidence>
<evidence type="ECO:0000256" key="1">
    <source>
        <dbReference type="ARBA" id="ARBA00004429"/>
    </source>
</evidence>
<keyword evidence="6 18" id="KW-0812">Transmembrane</keyword>
<keyword evidence="11 18" id="KW-0560">Oxidoreductase</keyword>